<dbReference type="Pfam" id="PF12937">
    <property type="entry name" value="F-box-like"/>
    <property type="match status" value="1"/>
</dbReference>
<dbReference type="PANTHER" id="PTHR31482:SF18">
    <property type="entry name" value="ESTS AU081301(E20138)"/>
    <property type="match status" value="1"/>
</dbReference>
<evidence type="ECO:0000259" key="2">
    <source>
        <dbReference type="PROSITE" id="PS50181"/>
    </source>
</evidence>
<dbReference type="SMART" id="SM00256">
    <property type="entry name" value="FBOX"/>
    <property type="match status" value="1"/>
</dbReference>
<comment type="caution">
    <text evidence="3">The sequence shown here is derived from an EMBL/GenBank/DDBJ whole genome shotgun (WGS) entry which is preliminary data.</text>
</comment>
<name>A0AAV8TTN7_9ROSI</name>
<evidence type="ECO:0000313" key="3">
    <source>
        <dbReference type="EMBL" id="KAJ8770335.1"/>
    </source>
</evidence>
<accession>A0AAV8TTN7</accession>
<dbReference type="PROSITE" id="PS50181">
    <property type="entry name" value="FBOX"/>
    <property type="match status" value="1"/>
</dbReference>
<dbReference type="InterPro" id="IPR036047">
    <property type="entry name" value="F-box-like_dom_sf"/>
</dbReference>
<dbReference type="EMBL" id="JAIWQS010000003">
    <property type="protein sequence ID" value="KAJ8770335.1"/>
    <property type="molecule type" value="Genomic_DNA"/>
</dbReference>
<reference evidence="3 4" key="1">
    <citation type="submission" date="2021-09" db="EMBL/GenBank/DDBJ databases">
        <title>Genomic insights and catalytic innovation underlie evolution of tropane alkaloids biosynthesis.</title>
        <authorList>
            <person name="Wang Y.-J."/>
            <person name="Tian T."/>
            <person name="Huang J.-P."/>
            <person name="Huang S.-X."/>
        </authorList>
    </citation>
    <scope>NUCLEOTIDE SEQUENCE [LARGE SCALE GENOMIC DNA]</scope>
    <source>
        <strain evidence="3">KIB-2018</strain>
        <tissue evidence="3">Leaf</tissue>
    </source>
</reference>
<organism evidence="3 4">
    <name type="scientific">Erythroxylum novogranatense</name>
    <dbReference type="NCBI Taxonomy" id="1862640"/>
    <lineage>
        <taxon>Eukaryota</taxon>
        <taxon>Viridiplantae</taxon>
        <taxon>Streptophyta</taxon>
        <taxon>Embryophyta</taxon>
        <taxon>Tracheophyta</taxon>
        <taxon>Spermatophyta</taxon>
        <taxon>Magnoliopsida</taxon>
        <taxon>eudicotyledons</taxon>
        <taxon>Gunneridae</taxon>
        <taxon>Pentapetalae</taxon>
        <taxon>rosids</taxon>
        <taxon>fabids</taxon>
        <taxon>Malpighiales</taxon>
        <taxon>Erythroxylaceae</taxon>
        <taxon>Erythroxylum</taxon>
    </lineage>
</organism>
<dbReference type="InterPro" id="IPR001810">
    <property type="entry name" value="F-box_dom"/>
</dbReference>
<evidence type="ECO:0000256" key="1">
    <source>
        <dbReference type="SAM" id="SignalP"/>
    </source>
</evidence>
<dbReference type="Proteomes" id="UP001159364">
    <property type="component" value="Linkage Group LG03"/>
</dbReference>
<keyword evidence="1" id="KW-0732">Signal</keyword>
<protein>
    <recommendedName>
        <fullName evidence="2">F-box domain-containing protein</fullName>
    </recommendedName>
</protein>
<dbReference type="Gene3D" id="1.20.1280.50">
    <property type="match status" value="1"/>
</dbReference>
<sequence>MLFYLIFCSSLVFFFKSFSFKQLQPIKGGWRLLSLLWSPWFWEDFSCSLVDMFHKGWLAIGFFEVPIQMPMKKMKMNLGSRELEQVEDVQTSLLDLPDLALETILERLSPAGLCSMAKVCSSLRGMCMSDHLWEKHLKQKWGKVIGEVAYKEWQWRMAMASRKKPTSLLNQNSQKGLLGTLGSFWPFPWSKPKFQSRTKPKTCFQIDSIMALYMSLETGKFWFPAQVYNRENGHVGFMLSSYDAQLSYDSGTDTFLARYSPYGRRTIEENICWGRIRAPPIDNPADVLYVSNCLDDLRPGDHVEIQWRRSREFPYGWWYAVVGHQEFCVGNANCCHCHDSDMVILEFNQYSPGSQWRRTIINRKGHQEEGNEADGFYGGIRKLYGEEEISRWKQLWPKRVLE</sequence>
<dbReference type="AlphaFoldDB" id="A0AAV8TTN7"/>
<feature type="chain" id="PRO_5043317031" description="F-box domain-containing protein" evidence="1">
    <location>
        <begin position="20"/>
        <end position="402"/>
    </location>
</feature>
<dbReference type="SUPFAM" id="SSF81383">
    <property type="entry name" value="F-box domain"/>
    <property type="match status" value="1"/>
</dbReference>
<dbReference type="PANTHER" id="PTHR31482">
    <property type="entry name" value="ESTS AU081301(E20138)"/>
    <property type="match status" value="1"/>
</dbReference>
<evidence type="ECO:0000313" key="4">
    <source>
        <dbReference type="Proteomes" id="UP001159364"/>
    </source>
</evidence>
<gene>
    <name evidence="3" type="ORF">K2173_014945</name>
</gene>
<proteinExistence type="predicted"/>
<keyword evidence="4" id="KW-1185">Reference proteome</keyword>
<feature type="domain" description="F-box" evidence="2">
    <location>
        <begin position="90"/>
        <end position="136"/>
    </location>
</feature>
<feature type="signal peptide" evidence="1">
    <location>
        <begin position="1"/>
        <end position="19"/>
    </location>
</feature>